<evidence type="ECO:0000259" key="7">
    <source>
        <dbReference type="Pfam" id="PF22725"/>
    </source>
</evidence>
<comment type="similarity">
    <text evidence="1">Belongs to the Gfo/Idh/MocA family.</text>
</comment>
<evidence type="ECO:0000256" key="1">
    <source>
        <dbReference type="ARBA" id="ARBA00010928"/>
    </source>
</evidence>
<dbReference type="InterPro" id="IPR055170">
    <property type="entry name" value="GFO_IDH_MocA-like_dom"/>
</dbReference>
<gene>
    <name evidence="8" type="ORF">KCH_29310</name>
</gene>
<keyword evidence="4" id="KW-1133">Transmembrane helix</keyword>
<name>A0A066Z5B0_9ACTN</name>
<accession>A0A066Z5B0</accession>
<keyword evidence="9" id="KW-1185">Reference proteome</keyword>
<keyword evidence="2" id="KW-0560">Oxidoreductase</keyword>
<feature type="domain" description="Gfo/Idh/MocA-like oxidoreductase N-terminal" evidence="6">
    <location>
        <begin position="104"/>
        <end position="223"/>
    </location>
</feature>
<sequence length="452" mass="47280">MASVRRTAVLLAAAALLGGPAAVPAAADPVGRTTALADGDAADGVLLSLGSVLLLTGAAAATVHRRRPGGPAGPRRPGPRRGGLRRSGGRGWLSGGMSTPPAPFRVGLIGYGLAGSAFHAPLIATTPGLRLDAVVTANPDRRAQLHRDHPGARALDNPDQLFEDADRFDLVVIASPNRTHVPLARTALLAGLATVVDKPLAATSAEARDLCEFAEKSGLLLSVFQNRRWDGDFLTARRLIEEGRLGRVHRFESRFERFRPKPKPGWRELADPAEVGGTLYDLGSHLVDQALALFGPVETVYAEIDVRRDGAVVDDDAFLALTHSGGVRSQLWTSALAPLAGPRLRVLGDSAGYVKFGMDPQEAALRAGRRPGPAATHWGDDDPAAYGLLGADGDAEPVPTDPGDYPAYYAGITASLAEHTPPPVDPRDAVATLAVLEAARASAATAKVVRLP</sequence>
<dbReference type="GO" id="GO:0016491">
    <property type="term" value="F:oxidoreductase activity"/>
    <property type="evidence" value="ECO:0007669"/>
    <property type="project" value="UniProtKB-KW"/>
</dbReference>
<evidence type="ECO:0000313" key="9">
    <source>
        <dbReference type="Proteomes" id="UP000027178"/>
    </source>
</evidence>
<proteinExistence type="inferred from homology"/>
<dbReference type="EMBL" id="JNBY01000085">
    <property type="protein sequence ID" value="KDN85350.1"/>
    <property type="molecule type" value="Genomic_DNA"/>
</dbReference>
<dbReference type="PANTHER" id="PTHR43708:SF5">
    <property type="entry name" value="CONSERVED EXPRESSED OXIDOREDUCTASE (EUROFUNG)-RELATED"/>
    <property type="match status" value="1"/>
</dbReference>
<dbReference type="Gene3D" id="3.30.360.10">
    <property type="entry name" value="Dihydrodipicolinate Reductase, domain 2"/>
    <property type="match status" value="1"/>
</dbReference>
<feature type="signal peptide" evidence="5">
    <location>
        <begin position="1"/>
        <end position="25"/>
    </location>
</feature>
<dbReference type="Pfam" id="PF01408">
    <property type="entry name" value="GFO_IDH_MocA"/>
    <property type="match status" value="1"/>
</dbReference>
<dbReference type="GO" id="GO:0000166">
    <property type="term" value="F:nucleotide binding"/>
    <property type="evidence" value="ECO:0007669"/>
    <property type="project" value="InterPro"/>
</dbReference>
<evidence type="ECO:0000256" key="5">
    <source>
        <dbReference type="SAM" id="SignalP"/>
    </source>
</evidence>
<keyword evidence="4" id="KW-0812">Transmembrane</keyword>
<dbReference type="AlphaFoldDB" id="A0A066Z5B0"/>
<dbReference type="SUPFAM" id="SSF55347">
    <property type="entry name" value="Glyceraldehyde-3-phosphate dehydrogenase-like, C-terminal domain"/>
    <property type="match status" value="1"/>
</dbReference>
<evidence type="ECO:0000259" key="6">
    <source>
        <dbReference type="Pfam" id="PF01408"/>
    </source>
</evidence>
<evidence type="ECO:0000256" key="2">
    <source>
        <dbReference type="ARBA" id="ARBA00023002"/>
    </source>
</evidence>
<keyword evidence="5" id="KW-0732">Signal</keyword>
<reference evidence="8 9" key="1">
    <citation type="submission" date="2014-05" db="EMBL/GenBank/DDBJ databases">
        <title>Draft Genome Sequence of Kitasatospora cheerisanensis KCTC 2395.</title>
        <authorList>
            <person name="Nam D.H."/>
        </authorList>
    </citation>
    <scope>NUCLEOTIDE SEQUENCE [LARGE SCALE GENOMIC DNA]</scope>
    <source>
        <strain evidence="8 9">KCTC 2395</strain>
    </source>
</reference>
<dbReference type="InterPro" id="IPR036291">
    <property type="entry name" value="NAD(P)-bd_dom_sf"/>
</dbReference>
<dbReference type="InterPro" id="IPR000683">
    <property type="entry name" value="Gfo/Idh/MocA-like_OxRdtase_N"/>
</dbReference>
<feature type="transmembrane region" description="Helical" evidence="4">
    <location>
        <begin position="41"/>
        <end position="63"/>
    </location>
</feature>
<evidence type="ECO:0000256" key="3">
    <source>
        <dbReference type="SAM" id="MobiDB-lite"/>
    </source>
</evidence>
<dbReference type="Pfam" id="PF22725">
    <property type="entry name" value="GFO_IDH_MocA_C3"/>
    <property type="match status" value="1"/>
</dbReference>
<feature type="chain" id="PRO_5038749874" evidence="5">
    <location>
        <begin position="26"/>
        <end position="452"/>
    </location>
</feature>
<keyword evidence="4" id="KW-0472">Membrane</keyword>
<dbReference type="PANTHER" id="PTHR43708">
    <property type="entry name" value="CONSERVED EXPRESSED OXIDOREDUCTASE (EUROFUNG)"/>
    <property type="match status" value="1"/>
</dbReference>
<dbReference type="Gene3D" id="3.40.50.720">
    <property type="entry name" value="NAD(P)-binding Rossmann-like Domain"/>
    <property type="match status" value="1"/>
</dbReference>
<dbReference type="Proteomes" id="UP000027178">
    <property type="component" value="Unassembled WGS sequence"/>
</dbReference>
<dbReference type="eggNOG" id="COG0673">
    <property type="taxonomic scope" value="Bacteria"/>
</dbReference>
<feature type="region of interest" description="Disordered" evidence="3">
    <location>
        <begin position="63"/>
        <end position="98"/>
    </location>
</feature>
<evidence type="ECO:0000313" key="8">
    <source>
        <dbReference type="EMBL" id="KDN85350.1"/>
    </source>
</evidence>
<dbReference type="HOGENOM" id="CLU_023194_19_1_11"/>
<feature type="domain" description="GFO/IDH/MocA-like oxidoreductase" evidence="7">
    <location>
        <begin position="233"/>
        <end position="351"/>
    </location>
</feature>
<protein>
    <submittedName>
        <fullName evidence="8">Oxidoreductase</fullName>
    </submittedName>
</protein>
<feature type="compositionally biased region" description="Basic residues" evidence="3">
    <location>
        <begin position="77"/>
        <end position="88"/>
    </location>
</feature>
<dbReference type="SUPFAM" id="SSF51735">
    <property type="entry name" value="NAD(P)-binding Rossmann-fold domains"/>
    <property type="match status" value="1"/>
</dbReference>
<comment type="caution">
    <text evidence="8">The sequence shown here is derived from an EMBL/GenBank/DDBJ whole genome shotgun (WGS) entry which is preliminary data.</text>
</comment>
<evidence type="ECO:0000256" key="4">
    <source>
        <dbReference type="SAM" id="Phobius"/>
    </source>
</evidence>
<dbReference type="InterPro" id="IPR051317">
    <property type="entry name" value="Gfo/Idh/MocA_oxidoreduct"/>
</dbReference>
<dbReference type="PATRIC" id="fig|1348663.4.peg.2818"/>
<organism evidence="8 9">
    <name type="scientific">Kitasatospora cheerisanensis KCTC 2395</name>
    <dbReference type="NCBI Taxonomy" id="1348663"/>
    <lineage>
        <taxon>Bacteria</taxon>
        <taxon>Bacillati</taxon>
        <taxon>Actinomycetota</taxon>
        <taxon>Actinomycetes</taxon>
        <taxon>Kitasatosporales</taxon>
        <taxon>Streptomycetaceae</taxon>
        <taxon>Kitasatospora</taxon>
    </lineage>
</organism>